<dbReference type="AlphaFoldDB" id="A0A4Q7J1W7"/>
<dbReference type="SMART" id="SM00564">
    <property type="entry name" value="PQQ"/>
    <property type="match status" value="2"/>
</dbReference>
<dbReference type="Pfam" id="PF13360">
    <property type="entry name" value="PQQ_2"/>
    <property type="match status" value="1"/>
</dbReference>
<evidence type="ECO:0000259" key="1">
    <source>
        <dbReference type="Pfam" id="PF13360"/>
    </source>
</evidence>
<dbReference type="InterPro" id="IPR011047">
    <property type="entry name" value="Quinoprotein_ADH-like_sf"/>
</dbReference>
<dbReference type="RefSeq" id="WP_130479197.1">
    <property type="nucleotide sequence ID" value="NZ_SFCC01000020.1"/>
</dbReference>
<protein>
    <recommendedName>
        <fullName evidence="1">Pyrrolo-quinoline quinone repeat domain-containing protein</fullName>
    </recommendedName>
</protein>
<dbReference type="InterPro" id="IPR002372">
    <property type="entry name" value="PQQ_rpt_dom"/>
</dbReference>
<dbReference type="PANTHER" id="PTHR34512">
    <property type="entry name" value="CELL SURFACE PROTEIN"/>
    <property type="match status" value="1"/>
</dbReference>
<comment type="caution">
    <text evidence="2">The sequence shown here is derived from an EMBL/GenBank/DDBJ whole genome shotgun (WGS) entry which is preliminary data.</text>
</comment>
<dbReference type="OrthoDB" id="3515700at2"/>
<dbReference type="InterPro" id="IPR015943">
    <property type="entry name" value="WD40/YVTN_repeat-like_dom_sf"/>
</dbReference>
<proteinExistence type="predicted"/>
<sequence length="324" mass="34820">MSGVRWERRLHQAGASSALALAPGHLVVHERNTRLVSLDPADGSVRWDVPVGTWPRAVVITGRRCLLLPQNTGLVLCLDLDSGDRVWTAGPYGFVGHLVVADDVVFVGGWRGYTPLRALDLGTGRLRWEADLREHIVRPMQVGAGLLTGRPGDRVLRLLDRRDGRPLTTWSLPSPLGDHETAFVADEAGGVLVRCGSRSIARLVPSAGTAELVVEADLPAVTMEYLGGLLWLWDRRSGYTLVNPSDGRTRGRVDPGRQLVGSVVPAGGGYVVAETNGALLRLSPQGRIGDRVVVGRRIRALHGLEPSGLLVVTKGSLLAFEHPG</sequence>
<name>A0A4Q7J1W7_9PSEU</name>
<dbReference type="InterPro" id="IPR018391">
    <property type="entry name" value="PQQ_b-propeller_rpt"/>
</dbReference>
<organism evidence="2 3">
    <name type="scientific">Amycolatopsis suaedae</name>
    <dbReference type="NCBI Taxonomy" id="2510978"/>
    <lineage>
        <taxon>Bacteria</taxon>
        <taxon>Bacillati</taxon>
        <taxon>Actinomycetota</taxon>
        <taxon>Actinomycetes</taxon>
        <taxon>Pseudonocardiales</taxon>
        <taxon>Pseudonocardiaceae</taxon>
        <taxon>Amycolatopsis</taxon>
    </lineage>
</organism>
<gene>
    <name evidence="2" type="ORF">EWH70_31375</name>
</gene>
<dbReference type="PANTHER" id="PTHR34512:SF30">
    <property type="entry name" value="OUTER MEMBRANE PROTEIN ASSEMBLY FACTOR BAMB"/>
    <property type="match status" value="1"/>
</dbReference>
<dbReference type="EMBL" id="SFCC01000020">
    <property type="protein sequence ID" value="RZQ59934.1"/>
    <property type="molecule type" value="Genomic_DNA"/>
</dbReference>
<dbReference type="SUPFAM" id="SSF50998">
    <property type="entry name" value="Quinoprotein alcohol dehydrogenase-like"/>
    <property type="match status" value="1"/>
</dbReference>
<feature type="domain" description="Pyrrolo-quinoline quinone repeat" evidence="1">
    <location>
        <begin position="73"/>
        <end position="175"/>
    </location>
</feature>
<dbReference type="Proteomes" id="UP000292003">
    <property type="component" value="Unassembled WGS sequence"/>
</dbReference>
<reference evidence="2 3" key="1">
    <citation type="submission" date="2019-02" db="EMBL/GenBank/DDBJ databases">
        <title>Draft genome sequence of Amycolatopsis sp. 8-3EHSu isolated from roots of Suaeda maritima.</title>
        <authorList>
            <person name="Duangmal K."/>
            <person name="Chantavorakit T."/>
        </authorList>
    </citation>
    <scope>NUCLEOTIDE SEQUENCE [LARGE SCALE GENOMIC DNA]</scope>
    <source>
        <strain evidence="2 3">8-3EHSu</strain>
    </source>
</reference>
<keyword evidence="3" id="KW-1185">Reference proteome</keyword>
<dbReference type="Gene3D" id="2.130.10.10">
    <property type="entry name" value="YVTN repeat-like/Quinoprotein amine dehydrogenase"/>
    <property type="match status" value="1"/>
</dbReference>
<evidence type="ECO:0000313" key="3">
    <source>
        <dbReference type="Proteomes" id="UP000292003"/>
    </source>
</evidence>
<evidence type="ECO:0000313" key="2">
    <source>
        <dbReference type="EMBL" id="RZQ59934.1"/>
    </source>
</evidence>
<accession>A0A4Q7J1W7</accession>